<keyword evidence="1" id="KW-1133">Transmembrane helix</keyword>
<evidence type="ECO:0000259" key="2">
    <source>
        <dbReference type="Pfam" id="PF00188"/>
    </source>
</evidence>
<dbReference type="Pfam" id="PF00188">
    <property type="entry name" value="CAP"/>
    <property type="match status" value="1"/>
</dbReference>
<dbReference type="PANTHER" id="PTHR31157:SF1">
    <property type="entry name" value="SCP DOMAIN-CONTAINING PROTEIN"/>
    <property type="match status" value="1"/>
</dbReference>
<keyword evidence="1" id="KW-0812">Transmembrane</keyword>
<accession>A0A1F7XKF7</accession>
<dbReference type="Gene3D" id="3.40.33.10">
    <property type="entry name" value="CAP"/>
    <property type="match status" value="1"/>
</dbReference>
<name>A0A1F7XKF7_9BACT</name>
<dbReference type="PANTHER" id="PTHR31157">
    <property type="entry name" value="SCP DOMAIN-CONTAINING PROTEIN"/>
    <property type="match status" value="1"/>
</dbReference>
<dbReference type="CDD" id="cd05379">
    <property type="entry name" value="CAP_bacterial"/>
    <property type="match status" value="1"/>
</dbReference>
<feature type="transmembrane region" description="Helical" evidence="1">
    <location>
        <begin position="29"/>
        <end position="46"/>
    </location>
</feature>
<dbReference type="InterPro" id="IPR014044">
    <property type="entry name" value="CAP_dom"/>
</dbReference>
<comment type="caution">
    <text evidence="3">The sequence shown here is derived from an EMBL/GenBank/DDBJ whole genome shotgun (WGS) entry which is preliminary data.</text>
</comment>
<keyword evidence="1" id="KW-0472">Membrane</keyword>
<reference evidence="3 4" key="1">
    <citation type="journal article" date="2016" name="Nat. Commun.">
        <title>Thousands of microbial genomes shed light on interconnected biogeochemical processes in an aquifer system.</title>
        <authorList>
            <person name="Anantharaman K."/>
            <person name="Brown C.T."/>
            <person name="Hug L.A."/>
            <person name="Sharon I."/>
            <person name="Castelle C.J."/>
            <person name="Probst A.J."/>
            <person name="Thomas B.C."/>
            <person name="Singh A."/>
            <person name="Wilkins M.J."/>
            <person name="Karaoz U."/>
            <person name="Brodie E.L."/>
            <person name="Williams K.H."/>
            <person name="Hubbard S.S."/>
            <person name="Banfield J.F."/>
        </authorList>
    </citation>
    <scope>NUCLEOTIDE SEQUENCE [LARGE SCALE GENOMIC DNA]</scope>
</reference>
<evidence type="ECO:0000313" key="4">
    <source>
        <dbReference type="Proteomes" id="UP000177382"/>
    </source>
</evidence>
<dbReference type="InterPro" id="IPR035940">
    <property type="entry name" value="CAP_sf"/>
</dbReference>
<sequence>MRLIRKLVHLFVPHESNNHKAKILHNSSLTILTLCLVLYQGLLTFFPRFGPKILGYAANIPPDEVIRLTNEKRVAAGVGPLVTNTTLSQAAQAKGADMLTKDYWAHVSPDGTQPWFFFTSFGYKYRYAGENLARDFSDPASAVEAWMASPSHKENLLSSKYKEVGVAVVEGDMAGVDTTIIVQFFGTNLVDTLPETPIAQVQASVPSPTLAPDTLPLVVVTSTPTPVPTTAPLLVEAPTSAQTTSSKVLISPFTTTRGISLVVIILLGAIMIIDVVVTARRKTFRIGGRTLAHLAFLGMILAIVIIARAGEIL</sequence>
<dbReference type="EMBL" id="MGFX01000003">
    <property type="protein sequence ID" value="OGM15496.1"/>
    <property type="molecule type" value="Genomic_DNA"/>
</dbReference>
<dbReference type="STRING" id="1802485.A2V97_02335"/>
<gene>
    <name evidence="3" type="ORF">A2V97_02335</name>
</gene>
<feature type="transmembrane region" description="Helical" evidence="1">
    <location>
        <begin position="258"/>
        <end position="279"/>
    </location>
</feature>
<proteinExistence type="predicted"/>
<dbReference type="AlphaFoldDB" id="A0A1F7XKF7"/>
<protein>
    <recommendedName>
        <fullName evidence="2">SCP domain-containing protein</fullName>
    </recommendedName>
</protein>
<feature type="domain" description="SCP" evidence="2">
    <location>
        <begin position="67"/>
        <end position="173"/>
    </location>
</feature>
<feature type="transmembrane region" description="Helical" evidence="1">
    <location>
        <begin position="291"/>
        <end position="310"/>
    </location>
</feature>
<dbReference type="Proteomes" id="UP000177382">
    <property type="component" value="Unassembled WGS sequence"/>
</dbReference>
<evidence type="ECO:0000256" key="1">
    <source>
        <dbReference type="SAM" id="Phobius"/>
    </source>
</evidence>
<evidence type="ECO:0000313" key="3">
    <source>
        <dbReference type="EMBL" id="OGM15496.1"/>
    </source>
</evidence>
<organism evidence="3 4">
    <name type="scientific">Candidatus Woesebacteria bacterium RBG_16_42_24</name>
    <dbReference type="NCBI Taxonomy" id="1802485"/>
    <lineage>
        <taxon>Bacteria</taxon>
        <taxon>Candidatus Woeseibacteriota</taxon>
    </lineage>
</organism>
<dbReference type="SUPFAM" id="SSF55797">
    <property type="entry name" value="PR-1-like"/>
    <property type="match status" value="1"/>
</dbReference>